<name>A0A481YNP0_9VIRU</name>
<proteinExistence type="predicted"/>
<organism evidence="1">
    <name type="scientific">Pithovirus LCDPAC02</name>
    <dbReference type="NCBI Taxonomy" id="2506601"/>
    <lineage>
        <taxon>Viruses</taxon>
        <taxon>Pithoviruses</taxon>
    </lineage>
</organism>
<dbReference type="EMBL" id="MK500299">
    <property type="protein sequence ID" value="QBK84881.1"/>
    <property type="molecule type" value="Genomic_DNA"/>
</dbReference>
<sequence length="261" mass="31687">MTILNYDKNQVRKLIQEAYNREEYFFVIENEIFSFYITYYEDREDIMYIKNAYEAQLKLNDICYKVNNIIYVYDEVIISDNFGYVNAIVAEYNNREDFNDVTKDMKFDDIVNVYLQIILCLNSINQTYEFVYGSLHLYNVGVGFFEEEKILTYEVLVDGNLIKIKLQTLFDVKIDFDNRIPYDNVKPEYDIYKFTKYIYRYLKKIRSKNVHIFKDIIEYIGFDTEHSYDNILFYIINKTNYINIYNNVESLLFYKLLETSF</sequence>
<accession>A0A481YNP0</accession>
<protein>
    <recommendedName>
        <fullName evidence="2">Protein kinase</fullName>
    </recommendedName>
</protein>
<evidence type="ECO:0000313" key="1">
    <source>
        <dbReference type="EMBL" id="QBK84881.1"/>
    </source>
</evidence>
<reference evidence="1" key="1">
    <citation type="journal article" date="2019" name="MBio">
        <title>Virus Genomes from Deep Sea Sediments Expand the Ocean Megavirome and Support Independent Origins of Viral Gigantism.</title>
        <authorList>
            <person name="Backstrom D."/>
            <person name="Yutin N."/>
            <person name="Jorgensen S.L."/>
            <person name="Dharamshi J."/>
            <person name="Homa F."/>
            <person name="Zaremba-Niedwiedzka K."/>
            <person name="Spang A."/>
            <person name="Wolf Y.I."/>
            <person name="Koonin E.V."/>
            <person name="Ettema T.J."/>
        </authorList>
    </citation>
    <scope>NUCLEOTIDE SEQUENCE</scope>
</reference>
<evidence type="ECO:0008006" key="2">
    <source>
        <dbReference type="Google" id="ProtNLM"/>
    </source>
</evidence>
<gene>
    <name evidence="1" type="ORF">LCDPAC02_00800</name>
</gene>